<keyword evidence="5 9" id="KW-0997">Cell inner membrane</keyword>
<keyword evidence="3 9" id="KW-0813">Transport</keyword>
<reference evidence="13" key="1">
    <citation type="journal article" date="2020" name="mSystems">
        <title>Genome- and Community-Level Interaction Insights into Carbon Utilization and Element Cycling Functions of Hydrothermarchaeota in Hydrothermal Sediment.</title>
        <authorList>
            <person name="Zhou Z."/>
            <person name="Liu Y."/>
            <person name="Xu W."/>
            <person name="Pan J."/>
            <person name="Luo Z.H."/>
            <person name="Li M."/>
        </authorList>
    </citation>
    <scope>NUCLEOTIDE SEQUENCE [LARGE SCALE GENOMIC DNA]</scope>
    <source>
        <strain evidence="13">HyVt-443</strain>
    </source>
</reference>
<feature type="domain" description="AprE-like long alpha-helical hairpin" evidence="11">
    <location>
        <begin position="114"/>
        <end position="303"/>
    </location>
</feature>
<dbReference type="EMBL" id="DRKP01000146">
    <property type="protein sequence ID" value="HEB97132.1"/>
    <property type="molecule type" value="Genomic_DNA"/>
</dbReference>
<dbReference type="AlphaFoldDB" id="A0A831WBD8"/>
<comment type="similarity">
    <text evidence="2 9">Belongs to the membrane fusion protein (MFP) (TC 8.A.1) family.</text>
</comment>
<feature type="domain" description="AprE-like beta-barrel" evidence="12">
    <location>
        <begin position="346"/>
        <end position="431"/>
    </location>
</feature>
<dbReference type="PANTHER" id="PTHR30386:SF17">
    <property type="entry name" value="ALKALINE PROTEASE SECRETION PROTEIN APRE"/>
    <property type="match status" value="1"/>
</dbReference>
<evidence type="ECO:0000259" key="11">
    <source>
        <dbReference type="Pfam" id="PF25994"/>
    </source>
</evidence>
<feature type="transmembrane region" description="Helical" evidence="9">
    <location>
        <begin position="38"/>
        <end position="59"/>
    </location>
</feature>
<dbReference type="NCBIfam" id="TIGR01843">
    <property type="entry name" value="type_I_hlyD"/>
    <property type="match status" value="1"/>
</dbReference>
<dbReference type="SUPFAM" id="SSF111369">
    <property type="entry name" value="HlyD-like secretion proteins"/>
    <property type="match status" value="2"/>
</dbReference>
<keyword evidence="10" id="KW-0175">Coiled coil</keyword>
<protein>
    <recommendedName>
        <fullName evidence="9">Membrane fusion protein (MFP) family protein</fullName>
    </recommendedName>
</protein>
<evidence type="ECO:0000256" key="1">
    <source>
        <dbReference type="ARBA" id="ARBA00004377"/>
    </source>
</evidence>
<dbReference type="Pfam" id="PF25994">
    <property type="entry name" value="HH_AprE"/>
    <property type="match status" value="1"/>
</dbReference>
<dbReference type="InterPro" id="IPR058781">
    <property type="entry name" value="HH_AprE-like"/>
</dbReference>
<keyword evidence="6 9" id="KW-0812">Transmembrane</keyword>
<sequence>MTTVTEVNENTAEAPKSLSPPEYVLDYTPRFDASRRRLVFFGFLIILLGFGGLGAWAALAPLQSAAVAPGIVKVASERKKVQHLEGGIVKEILIREGDQVEAGQVLIRLDDVAARSRVELLQRKLDGMKATLARLKAEIENRDSIEFPQELLDRRDDPKIAKMLEGEEQVFRTRRESLEGEKAVLRQRNTEYGEQVKGVQEQIRSTRKQLQTIKEELKAASVLYKKGIYEKPKYLSLVRASAKLEGQIGKLRSSIAQVKQRMAEIELRIIDLDKKRREEVNADLQRYQTNIFDTEERLRTARDTLRRVDIRAPQSGEVVGLTVHTVGGVIPPRATILEIVPRNDKLVIEATVRPADIDIVHEGLQAEVRLTAFNRRTTPALPGRLTRLSADRFATSDGTAFYRAVVEIDPKHTRDLDLYPGMPAEVYLLTGKRTMLEYLIKPIQDSMRRGLIEK</sequence>
<evidence type="ECO:0000256" key="8">
    <source>
        <dbReference type="ARBA" id="ARBA00023136"/>
    </source>
</evidence>
<dbReference type="Pfam" id="PF26002">
    <property type="entry name" value="Beta-barrel_AprE"/>
    <property type="match status" value="1"/>
</dbReference>
<feature type="coiled-coil region" evidence="10">
    <location>
        <begin position="248"/>
        <end position="304"/>
    </location>
</feature>
<evidence type="ECO:0000256" key="9">
    <source>
        <dbReference type="RuleBase" id="RU365093"/>
    </source>
</evidence>
<evidence type="ECO:0000256" key="6">
    <source>
        <dbReference type="ARBA" id="ARBA00022692"/>
    </source>
</evidence>
<evidence type="ECO:0000256" key="4">
    <source>
        <dbReference type="ARBA" id="ARBA00022475"/>
    </source>
</evidence>
<comment type="subcellular location">
    <subcellularLocation>
        <location evidence="1 9">Cell inner membrane</location>
        <topology evidence="1 9">Single-pass membrane protein</topology>
    </subcellularLocation>
</comment>
<dbReference type="PRINTS" id="PR01490">
    <property type="entry name" value="RTXTOXIND"/>
</dbReference>
<evidence type="ECO:0000313" key="13">
    <source>
        <dbReference type="EMBL" id="HEB97132.1"/>
    </source>
</evidence>
<dbReference type="InterPro" id="IPR058982">
    <property type="entry name" value="Beta-barrel_AprE"/>
</dbReference>
<evidence type="ECO:0000259" key="12">
    <source>
        <dbReference type="Pfam" id="PF26002"/>
    </source>
</evidence>
<dbReference type="GO" id="GO:0005886">
    <property type="term" value="C:plasma membrane"/>
    <property type="evidence" value="ECO:0007669"/>
    <property type="project" value="UniProtKB-SubCell"/>
</dbReference>
<proteinExistence type="inferred from homology"/>
<dbReference type="PANTHER" id="PTHR30386">
    <property type="entry name" value="MEMBRANE FUSION SUBUNIT OF EMRAB-TOLC MULTIDRUG EFFLUX PUMP"/>
    <property type="match status" value="1"/>
</dbReference>
<name>A0A831WBD8_9GAMM</name>
<dbReference type="Gene3D" id="2.40.30.170">
    <property type="match status" value="1"/>
</dbReference>
<comment type="caution">
    <text evidence="13">The sequence shown here is derived from an EMBL/GenBank/DDBJ whole genome shotgun (WGS) entry which is preliminary data.</text>
</comment>
<keyword evidence="4 9" id="KW-1003">Cell membrane</keyword>
<evidence type="ECO:0000256" key="5">
    <source>
        <dbReference type="ARBA" id="ARBA00022519"/>
    </source>
</evidence>
<dbReference type="Gene3D" id="2.40.50.100">
    <property type="match status" value="1"/>
</dbReference>
<accession>A0A831WBD8</accession>
<feature type="coiled-coil region" evidence="10">
    <location>
        <begin position="175"/>
        <end position="223"/>
    </location>
</feature>
<gene>
    <name evidence="13" type="ORF">ENI96_11985</name>
</gene>
<dbReference type="GO" id="GO:0009306">
    <property type="term" value="P:protein secretion"/>
    <property type="evidence" value="ECO:0007669"/>
    <property type="project" value="InterPro"/>
</dbReference>
<organism evidence="13">
    <name type="scientific">Sedimenticola thiotaurini</name>
    <dbReference type="NCBI Taxonomy" id="1543721"/>
    <lineage>
        <taxon>Bacteria</taxon>
        <taxon>Pseudomonadati</taxon>
        <taxon>Pseudomonadota</taxon>
        <taxon>Gammaproteobacteria</taxon>
        <taxon>Chromatiales</taxon>
        <taxon>Sedimenticolaceae</taxon>
        <taxon>Sedimenticola</taxon>
    </lineage>
</organism>
<dbReference type="InterPro" id="IPR050739">
    <property type="entry name" value="MFP"/>
</dbReference>
<evidence type="ECO:0000256" key="7">
    <source>
        <dbReference type="ARBA" id="ARBA00022989"/>
    </source>
</evidence>
<evidence type="ECO:0000256" key="3">
    <source>
        <dbReference type="ARBA" id="ARBA00022448"/>
    </source>
</evidence>
<dbReference type="Proteomes" id="UP000886251">
    <property type="component" value="Unassembled WGS sequence"/>
</dbReference>
<dbReference type="PROSITE" id="PS00543">
    <property type="entry name" value="HLYD_FAMILY"/>
    <property type="match status" value="1"/>
</dbReference>
<dbReference type="InterPro" id="IPR010129">
    <property type="entry name" value="T1SS_HlyD"/>
</dbReference>
<keyword evidence="7 9" id="KW-1133">Transmembrane helix</keyword>
<keyword evidence="8 9" id="KW-0472">Membrane</keyword>
<evidence type="ECO:0000256" key="2">
    <source>
        <dbReference type="ARBA" id="ARBA00009477"/>
    </source>
</evidence>
<evidence type="ECO:0000256" key="10">
    <source>
        <dbReference type="SAM" id="Coils"/>
    </source>
</evidence>
<dbReference type="InterPro" id="IPR006144">
    <property type="entry name" value="Secretion_HlyD_CS"/>
</dbReference>